<dbReference type="PANTHER" id="PTHR11070">
    <property type="entry name" value="UVRD / RECB / PCRA DNA HELICASE FAMILY MEMBER"/>
    <property type="match status" value="1"/>
</dbReference>
<evidence type="ECO:0000259" key="19">
    <source>
        <dbReference type="PROSITE" id="PS51217"/>
    </source>
</evidence>
<dbReference type="InterPro" id="IPR011335">
    <property type="entry name" value="Restrct_endonuc-II-like"/>
</dbReference>
<proteinExistence type="inferred from homology"/>
<dbReference type="Gene3D" id="3.40.50.300">
    <property type="entry name" value="P-loop containing nucleotide triphosphate hydrolases"/>
    <property type="match status" value="2"/>
</dbReference>
<dbReference type="HAMAP" id="MF_01485">
    <property type="entry name" value="RecB"/>
    <property type="match status" value="1"/>
</dbReference>
<dbReference type="InterPro" id="IPR027417">
    <property type="entry name" value="P-loop_NTPase"/>
</dbReference>
<reference evidence="20 21" key="1">
    <citation type="submission" date="2023-12" db="EMBL/GenBank/DDBJ databases">
        <title>Baltic Sea Cyanobacteria.</title>
        <authorList>
            <person name="Delbaje E."/>
            <person name="Fewer D.P."/>
            <person name="Shishido T.K."/>
        </authorList>
    </citation>
    <scope>NUCLEOTIDE SEQUENCE [LARGE SCALE GENOMIC DNA]</scope>
    <source>
        <strain evidence="20 21">UHCC 0281</strain>
    </source>
</reference>
<keyword evidence="4" id="KW-0227">DNA damage</keyword>
<keyword evidence="8 16" id="KW-0067">ATP-binding</keyword>
<keyword evidence="9" id="KW-0460">Magnesium</keyword>
<evidence type="ECO:0000256" key="2">
    <source>
        <dbReference type="ARBA" id="ARBA00022723"/>
    </source>
</evidence>
<evidence type="ECO:0000256" key="8">
    <source>
        <dbReference type="ARBA" id="ARBA00022840"/>
    </source>
</evidence>
<dbReference type="PROSITE" id="PS51217">
    <property type="entry name" value="UVRD_HELICASE_CTER"/>
    <property type="match status" value="1"/>
</dbReference>
<keyword evidence="10" id="KW-0238">DNA-binding</keyword>
<dbReference type="EMBL" id="JAYGHY010000002">
    <property type="protein sequence ID" value="MEA5441086.1"/>
    <property type="molecule type" value="Genomic_DNA"/>
</dbReference>
<dbReference type="Gene3D" id="1.10.486.10">
    <property type="entry name" value="PCRA, domain 4"/>
    <property type="match status" value="1"/>
</dbReference>
<dbReference type="InterPro" id="IPR014016">
    <property type="entry name" value="UvrD-like_ATP-bd"/>
</dbReference>
<evidence type="ECO:0000313" key="21">
    <source>
        <dbReference type="Proteomes" id="UP001302329"/>
    </source>
</evidence>
<evidence type="ECO:0000256" key="7">
    <source>
        <dbReference type="ARBA" id="ARBA00022839"/>
    </source>
</evidence>
<comment type="catalytic activity">
    <reaction evidence="13">
        <text>Couples ATP hydrolysis with the unwinding of duplex DNA by translocating in the 3'-5' direction.</text>
        <dbReference type="EC" id="5.6.2.4"/>
    </reaction>
</comment>
<dbReference type="PANTHER" id="PTHR11070:SF23">
    <property type="entry name" value="RECBCD ENZYME SUBUNIT RECB"/>
    <property type="match status" value="1"/>
</dbReference>
<protein>
    <recommendedName>
        <fullName evidence="14">DNA 3'-5' helicase</fullName>
        <ecNumber evidence="14">5.6.2.4</ecNumber>
    </recommendedName>
</protein>
<dbReference type="InterPro" id="IPR004586">
    <property type="entry name" value="RecB"/>
</dbReference>
<feature type="domain" description="UvrD-like helicase ATP-binding" evidence="18">
    <location>
        <begin position="7"/>
        <end position="473"/>
    </location>
</feature>
<dbReference type="EC" id="5.6.2.4" evidence="14"/>
<keyword evidence="5 16" id="KW-0378">Hydrolase</keyword>
<evidence type="ECO:0000256" key="6">
    <source>
        <dbReference type="ARBA" id="ARBA00022806"/>
    </source>
</evidence>
<evidence type="ECO:0000313" key="20">
    <source>
        <dbReference type="EMBL" id="MEA5441086.1"/>
    </source>
</evidence>
<evidence type="ECO:0000256" key="5">
    <source>
        <dbReference type="ARBA" id="ARBA00022801"/>
    </source>
</evidence>
<dbReference type="InterPro" id="IPR014017">
    <property type="entry name" value="DNA_helicase_UvrD-like_C"/>
</dbReference>
<evidence type="ECO:0000256" key="4">
    <source>
        <dbReference type="ARBA" id="ARBA00022763"/>
    </source>
</evidence>
<keyword evidence="1" id="KW-0540">Nuclease</keyword>
<dbReference type="InterPro" id="IPR000212">
    <property type="entry name" value="DNA_helicase_UvrD/REP"/>
</dbReference>
<keyword evidence="21" id="KW-1185">Reference proteome</keyword>
<evidence type="ECO:0000256" key="16">
    <source>
        <dbReference type="PROSITE-ProRule" id="PRU00560"/>
    </source>
</evidence>
<keyword evidence="7" id="KW-0269">Exonuclease</keyword>
<dbReference type="SUPFAM" id="SSF52540">
    <property type="entry name" value="P-loop containing nucleoside triphosphate hydrolases"/>
    <property type="match status" value="1"/>
</dbReference>
<evidence type="ECO:0000256" key="17">
    <source>
        <dbReference type="SAM" id="MobiDB-lite"/>
    </source>
</evidence>
<keyword evidence="11" id="KW-0234">DNA repair</keyword>
<comment type="caution">
    <text evidence="20">The sequence shown here is derived from an EMBL/GenBank/DDBJ whole genome shotgun (WGS) entry which is preliminary data.</text>
</comment>
<dbReference type="CDD" id="cd22352">
    <property type="entry name" value="RecB_C-like"/>
    <property type="match status" value="1"/>
</dbReference>
<evidence type="ECO:0000256" key="10">
    <source>
        <dbReference type="ARBA" id="ARBA00023125"/>
    </source>
</evidence>
<keyword evidence="12" id="KW-0413">Isomerase</keyword>
<accession>A0ABU5SRK5</accession>
<evidence type="ECO:0000259" key="18">
    <source>
        <dbReference type="PROSITE" id="PS51198"/>
    </source>
</evidence>
<keyword evidence="2" id="KW-0479">Metal-binding</keyword>
<dbReference type="Proteomes" id="UP001302329">
    <property type="component" value="Unassembled WGS sequence"/>
</dbReference>
<feature type="binding site" evidence="16">
    <location>
        <begin position="28"/>
        <end position="35"/>
    </location>
    <ligand>
        <name>ATP</name>
        <dbReference type="ChEBI" id="CHEBI:30616"/>
    </ligand>
</feature>
<evidence type="ECO:0000256" key="13">
    <source>
        <dbReference type="ARBA" id="ARBA00034617"/>
    </source>
</evidence>
<feature type="domain" description="UvrD-like helicase C-terminal" evidence="19">
    <location>
        <begin position="496"/>
        <end position="763"/>
    </location>
</feature>
<comment type="catalytic activity">
    <reaction evidence="15">
        <text>ATP + H2O = ADP + phosphate + H(+)</text>
        <dbReference type="Rhea" id="RHEA:13065"/>
        <dbReference type="ChEBI" id="CHEBI:15377"/>
        <dbReference type="ChEBI" id="CHEBI:15378"/>
        <dbReference type="ChEBI" id="CHEBI:30616"/>
        <dbReference type="ChEBI" id="CHEBI:43474"/>
        <dbReference type="ChEBI" id="CHEBI:456216"/>
        <dbReference type="EC" id="5.6.2.4"/>
    </reaction>
</comment>
<evidence type="ECO:0000256" key="11">
    <source>
        <dbReference type="ARBA" id="ARBA00023204"/>
    </source>
</evidence>
<sequence>MTTIEAPSPESFDPNAVPLDDGVLLLEASAGTGKTFALAHLVLRLLAERRLGLRQLLVVTYTNAAAAELRDRIGRRIQEALTGLQPPPGWRAPDPVLEQWLERQPEEAGARDTVQGLLLLALEELDAADITTIHGFCQRTLRRQAMEAARPPELTVETDAGELVRQVAHDYWQQQVLALPLHLVEGLAAGAGLDDLERLLHLLDGDPGLVLEPLPEGLSLDRPLVEQQETLWHQPWRTFKQAWTDQGQALDQAFRNAARDWRAAGASSTTPYAAKPRTDHCGLVEAWLAGQDEAGSYAAVRAEKELGGYFHPETFCRVARSLEGPEPGSRLPCPDLLEAVAALREGPAEAVLLHGCHWGRAELARRRARSGSIGFAQLLEGLDPGPEATAPTPLLRAVGERYRAALIDEFQDTDPVQWRILRLAFADDAHLLVMVGDPKQAIYRFRGGDLDTYRRARRSAAQVLALQENRRSSPALIDGLNKLMAPAGLPRSLLPVPAVEARSRRRGPDGMAPVRLLWLGRERTAEAPLPSKSALESRLPDLVAGAVAELLEEAPALEAGDGQPARPLCAGDIALLVHNHHQAEQQRSALERQGIASRLVSKADVFASPAATALQRLLDALADPADPNRLRLLAASPLLAWSAERIAAAEPGEWSELAGRLQALARDLPDQGPLGMLSQLVDGEGLARLSAGGRLLADLQQVAELLQERLHVEHLAVAAAADWLRRLRLDQSRASGTIPESHQAHSDKVDEAITVITVHRSKGLEFPVVVCPYLWEAAGTTPSGRHRVGIRWQPPGSAESHLDLHLRPSWGQGWQALRQQRQAERAERERLAYVAVTRAQHLLVLGWAPAKGQQANPLFPWLFPGEPLPDPDDEDSIAALGDDDWQARLRTEIAQRSLDLDLRHPPTQWPSRPRLPQPPEAIAALGCGPVPLRHLDTAWGRSSYTAWTRAAHNAPVSVAALDQGRDTSDPSPLEEAPEAGDGLWPEEGPLAGFARGAAAGDCLHRMLEQLDYRRPTDAAANRELVERELRRAGLEADPLEPLLQGLELVRLTPFGAELGGLRVADLGPERRLNEMNFDLTLGFARAEGLAAAFADHPGGAFGAAYAATVATLPVASRGFLTGSIDLIFTATGADGQERWWVADWKSNWLGRRDSEGRPLACGPRHYSQEAMAALMAHSHYPLQAHLYLVALHRYLGWRLPGYAPERHLGGYAYVFLRGAPGEAGARALPGAVPGLFVERPPLARVLALDGALGGHAAAGIAAGSP</sequence>
<dbReference type="InterPro" id="IPR011604">
    <property type="entry name" value="PDDEXK-like_dom_sf"/>
</dbReference>
<name>A0ABU5SRK5_9CYAN</name>
<dbReference type="Pfam" id="PF13361">
    <property type="entry name" value="UvrD_C"/>
    <property type="match status" value="1"/>
</dbReference>
<evidence type="ECO:0000256" key="14">
    <source>
        <dbReference type="ARBA" id="ARBA00034808"/>
    </source>
</evidence>
<dbReference type="Pfam" id="PF00580">
    <property type="entry name" value="UvrD-helicase"/>
    <property type="match status" value="2"/>
</dbReference>
<dbReference type="Gene3D" id="1.10.3170.10">
    <property type="entry name" value="Recbcd, chain B, domain 2"/>
    <property type="match status" value="1"/>
</dbReference>
<dbReference type="Gene3D" id="3.90.320.10">
    <property type="match status" value="1"/>
</dbReference>
<organism evidence="20 21">
    <name type="scientific">Cyanobium gracile UHCC 0281</name>
    <dbReference type="NCBI Taxonomy" id="3110309"/>
    <lineage>
        <taxon>Bacteria</taxon>
        <taxon>Bacillati</taxon>
        <taxon>Cyanobacteriota</taxon>
        <taxon>Cyanophyceae</taxon>
        <taxon>Synechococcales</taxon>
        <taxon>Prochlorococcaceae</taxon>
        <taxon>Cyanobium</taxon>
    </lineage>
</organism>
<evidence type="ECO:0000256" key="9">
    <source>
        <dbReference type="ARBA" id="ARBA00022842"/>
    </source>
</evidence>
<evidence type="ECO:0000256" key="15">
    <source>
        <dbReference type="ARBA" id="ARBA00048988"/>
    </source>
</evidence>
<evidence type="ECO:0000256" key="3">
    <source>
        <dbReference type="ARBA" id="ARBA00022741"/>
    </source>
</evidence>
<keyword evidence="6 16" id="KW-0347">Helicase</keyword>
<evidence type="ECO:0000256" key="1">
    <source>
        <dbReference type="ARBA" id="ARBA00022722"/>
    </source>
</evidence>
<dbReference type="SUPFAM" id="SSF52980">
    <property type="entry name" value="Restriction endonuclease-like"/>
    <property type="match status" value="1"/>
</dbReference>
<feature type="region of interest" description="Disordered" evidence="17">
    <location>
        <begin position="962"/>
        <end position="983"/>
    </location>
</feature>
<dbReference type="RefSeq" id="WP_323355250.1">
    <property type="nucleotide sequence ID" value="NZ_JAYGHY010000002.1"/>
</dbReference>
<evidence type="ECO:0000256" key="12">
    <source>
        <dbReference type="ARBA" id="ARBA00023235"/>
    </source>
</evidence>
<gene>
    <name evidence="20" type="ORF">VB739_00795</name>
</gene>
<keyword evidence="3 16" id="KW-0547">Nucleotide-binding</keyword>
<dbReference type="PROSITE" id="PS51198">
    <property type="entry name" value="UVRD_HELICASE_ATP_BIND"/>
    <property type="match status" value="1"/>
</dbReference>